<organism evidence="1">
    <name type="scientific">marine sediment metagenome</name>
    <dbReference type="NCBI Taxonomy" id="412755"/>
    <lineage>
        <taxon>unclassified sequences</taxon>
        <taxon>metagenomes</taxon>
        <taxon>ecological metagenomes</taxon>
    </lineage>
</organism>
<proteinExistence type="predicted"/>
<accession>X0Y2B3</accession>
<reference evidence="1" key="1">
    <citation type="journal article" date="2014" name="Front. Microbiol.">
        <title>High frequency of phylogenetically diverse reductive dehalogenase-homologous genes in deep subseafloor sedimentary metagenomes.</title>
        <authorList>
            <person name="Kawai M."/>
            <person name="Futagami T."/>
            <person name="Toyoda A."/>
            <person name="Takaki Y."/>
            <person name="Nishi S."/>
            <person name="Hori S."/>
            <person name="Arai W."/>
            <person name="Tsubouchi T."/>
            <person name="Morono Y."/>
            <person name="Uchiyama I."/>
            <person name="Ito T."/>
            <person name="Fujiyama A."/>
            <person name="Inagaki F."/>
            <person name="Takami H."/>
        </authorList>
    </citation>
    <scope>NUCLEOTIDE SEQUENCE</scope>
    <source>
        <strain evidence="1">Expedition CK06-06</strain>
    </source>
</reference>
<evidence type="ECO:0000313" key="1">
    <source>
        <dbReference type="EMBL" id="GAG41492.1"/>
    </source>
</evidence>
<sequence length="39" mass="4408">MPSGELLGGSAREQAEGKKRILKTEEDLWREKPVWHSTG</sequence>
<protein>
    <submittedName>
        <fullName evidence="1">Uncharacterized protein</fullName>
    </submittedName>
</protein>
<gene>
    <name evidence="1" type="ORF">S01H1_62535</name>
</gene>
<dbReference type="AlphaFoldDB" id="X0Y2B3"/>
<name>X0Y2B3_9ZZZZ</name>
<comment type="caution">
    <text evidence="1">The sequence shown here is derived from an EMBL/GenBank/DDBJ whole genome shotgun (WGS) entry which is preliminary data.</text>
</comment>
<dbReference type="EMBL" id="BARS01041080">
    <property type="protein sequence ID" value="GAG41492.1"/>
    <property type="molecule type" value="Genomic_DNA"/>
</dbReference>